<evidence type="ECO:0000313" key="5">
    <source>
        <dbReference type="Proteomes" id="UP001628179"/>
    </source>
</evidence>
<evidence type="ECO:0000313" key="4">
    <source>
        <dbReference type="EMBL" id="GAB1319327.1"/>
    </source>
</evidence>
<organism evidence="4 5">
    <name type="scientific">Madurella fahalii</name>
    <dbReference type="NCBI Taxonomy" id="1157608"/>
    <lineage>
        <taxon>Eukaryota</taxon>
        <taxon>Fungi</taxon>
        <taxon>Dikarya</taxon>
        <taxon>Ascomycota</taxon>
        <taxon>Pezizomycotina</taxon>
        <taxon>Sordariomycetes</taxon>
        <taxon>Sordariomycetidae</taxon>
        <taxon>Sordariales</taxon>
        <taxon>Sordariales incertae sedis</taxon>
        <taxon>Madurella</taxon>
    </lineage>
</organism>
<feature type="transmembrane region" description="Helical" evidence="2">
    <location>
        <begin position="97"/>
        <end position="116"/>
    </location>
</feature>
<reference evidence="4 5" key="1">
    <citation type="submission" date="2024-09" db="EMBL/GenBank/DDBJ databases">
        <title>Itraconazole resistance in Madurella fahalii resulting from another homologue of gene encoding cytochrome P450 14-alpha sterol demethylase (CYP51).</title>
        <authorList>
            <person name="Yoshioka I."/>
            <person name="Fahal A.H."/>
            <person name="Kaneko S."/>
            <person name="Yaguchi T."/>
        </authorList>
    </citation>
    <scope>NUCLEOTIDE SEQUENCE [LARGE SCALE GENOMIC DNA]</scope>
    <source>
        <strain evidence="4 5">IFM 68171</strain>
    </source>
</reference>
<feature type="transmembrane region" description="Helical" evidence="2">
    <location>
        <begin position="176"/>
        <end position="197"/>
    </location>
</feature>
<evidence type="ECO:0000256" key="2">
    <source>
        <dbReference type="SAM" id="Phobius"/>
    </source>
</evidence>
<proteinExistence type="predicted"/>
<evidence type="ECO:0000259" key="3">
    <source>
        <dbReference type="Pfam" id="PF20684"/>
    </source>
</evidence>
<evidence type="ECO:0000256" key="1">
    <source>
        <dbReference type="SAM" id="MobiDB-lite"/>
    </source>
</evidence>
<dbReference type="GeneID" id="98180279"/>
<keyword evidence="2" id="KW-0472">Membrane</keyword>
<protein>
    <recommendedName>
        <fullName evidence="3">Rhodopsin domain-containing protein</fullName>
    </recommendedName>
</protein>
<accession>A0ABQ0GNI8</accession>
<gene>
    <name evidence="4" type="ORF">MFIFM68171_09537</name>
</gene>
<keyword evidence="5" id="KW-1185">Reference proteome</keyword>
<feature type="transmembrane region" description="Helical" evidence="2">
    <location>
        <begin position="283"/>
        <end position="305"/>
    </location>
</feature>
<feature type="transmembrane region" description="Helical" evidence="2">
    <location>
        <begin position="128"/>
        <end position="146"/>
    </location>
</feature>
<dbReference type="RefSeq" id="XP_070921057.1">
    <property type="nucleotide sequence ID" value="XM_071064956.1"/>
</dbReference>
<feature type="transmembrane region" description="Helical" evidence="2">
    <location>
        <begin position="317"/>
        <end position="340"/>
    </location>
</feature>
<dbReference type="Pfam" id="PF20684">
    <property type="entry name" value="Fung_rhodopsin"/>
    <property type="match status" value="1"/>
</dbReference>
<feature type="domain" description="Rhodopsin" evidence="3">
    <location>
        <begin position="110"/>
        <end position="344"/>
    </location>
</feature>
<feature type="transmembrane region" description="Helical" evidence="2">
    <location>
        <begin position="246"/>
        <end position="271"/>
    </location>
</feature>
<sequence length="429" mass="47543">MCQTFRSPPSFLQALSIIYIAQLGSPLAERHKKPPVPYPRLTLLSRRPLPVLPDNANIDSTMAELFDRSSHSDGSVSSGGIRATDTDQNPIIQMTTWLLLALTTLMFCFRLVTKFFLRSNKVLGVEEILAFSAFLFSVGQSVTVLVPEAKGLGKDIADISTEELRAMMQTTYAGDLLFILGLGFSKLSICVCLLTLSADRAHRCLIFVLGSIALFWALASCLGSALRCGTHMPWNSSPEQCLNLRAFLEFVGITNILTDAALVALPAIMIYPLNVPLKNRAIVLSFFGLRVLVIVPTVMQLVYLPRLFEDNYTLRAFPYYMCIQVVQFAAISTTCFVYFWPLLNSLRSGLMWADNMGATTSSFYYSMSKRSRSHGAGASRAMTESVDSGNPSRRTYIRITTGYRLSSSHMPNNDDHLLPPEPSWIGRAV</sequence>
<keyword evidence="2" id="KW-1133">Transmembrane helix</keyword>
<feature type="region of interest" description="Disordered" evidence="1">
    <location>
        <begin position="410"/>
        <end position="429"/>
    </location>
</feature>
<dbReference type="PANTHER" id="PTHR38794">
    <property type="entry name" value="INTEGRAL MEMBRANE PROTEIN"/>
    <property type="match status" value="1"/>
</dbReference>
<comment type="caution">
    <text evidence="4">The sequence shown here is derived from an EMBL/GenBank/DDBJ whole genome shotgun (WGS) entry which is preliminary data.</text>
</comment>
<dbReference type="PANTHER" id="PTHR38794:SF1">
    <property type="entry name" value="INTEGRAL MEMBRANE PROTEIN"/>
    <property type="match status" value="1"/>
</dbReference>
<keyword evidence="2" id="KW-0812">Transmembrane</keyword>
<dbReference type="EMBL" id="BAAFSV010000005">
    <property type="protein sequence ID" value="GAB1319327.1"/>
    <property type="molecule type" value="Genomic_DNA"/>
</dbReference>
<dbReference type="InterPro" id="IPR049326">
    <property type="entry name" value="Rhodopsin_dom_fungi"/>
</dbReference>
<dbReference type="Proteomes" id="UP001628179">
    <property type="component" value="Unassembled WGS sequence"/>
</dbReference>
<name>A0ABQ0GNI8_9PEZI</name>
<feature type="transmembrane region" description="Helical" evidence="2">
    <location>
        <begin position="204"/>
        <end position="226"/>
    </location>
</feature>